<dbReference type="EMBL" id="PXYV01000079">
    <property type="protein sequence ID" value="PSR20187.1"/>
    <property type="molecule type" value="Genomic_DNA"/>
</dbReference>
<accession>A0A2T2WD76</accession>
<dbReference type="Proteomes" id="UP000241848">
    <property type="component" value="Unassembled WGS sequence"/>
</dbReference>
<dbReference type="AlphaFoldDB" id="A0A2T2WD76"/>
<organism evidence="1 2">
    <name type="scientific">Sulfobacillus acidophilus</name>
    <dbReference type="NCBI Taxonomy" id="53633"/>
    <lineage>
        <taxon>Bacteria</taxon>
        <taxon>Bacillati</taxon>
        <taxon>Bacillota</taxon>
        <taxon>Clostridia</taxon>
        <taxon>Eubacteriales</taxon>
        <taxon>Clostridiales Family XVII. Incertae Sedis</taxon>
        <taxon>Sulfobacillus</taxon>
    </lineage>
</organism>
<evidence type="ECO:0008006" key="3">
    <source>
        <dbReference type="Google" id="ProtNLM"/>
    </source>
</evidence>
<proteinExistence type="predicted"/>
<comment type="caution">
    <text evidence="1">The sequence shown here is derived from an EMBL/GenBank/DDBJ whole genome shotgun (WGS) entry which is preliminary data.</text>
</comment>
<sequence length="98" mass="10591">MSTHQSALPSPSALIVGLPTHDQRAVVRSLIELTSSGNLLKRPVHFVLGGGSNIPRARNVVLEQLRMMFPAEDALWVLWLDSDIDVLPNQAAAIGEAI</sequence>
<evidence type="ECO:0000313" key="1">
    <source>
        <dbReference type="EMBL" id="PSR20187.1"/>
    </source>
</evidence>
<name>A0A2T2WD76_9FIRM</name>
<gene>
    <name evidence="1" type="ORF">C7B45_16125</name>
</gene>
<evidence type="ECO:0000313" key="2">
    <source>
        <dbReference type="Proteomes" id="UP000241848"/>
    </source>
</evidence>
<protein>
    <recommendedName>
        <fullName evidence="3">Glycosyl transferase</fullName>
    </recommendedName>
</protein>
<reference evidence="1 2" key="1">
    <citation type="journal article" date="2014" name="BMC Genomics">
        <title>Comparison of environmental and isolate Sulfobacillus genomes reveals diverse carbon, sulfur, nitrogen, and hydrogen metabolisms.</title>
        <authorList>
            <person name="Justice N.B."/>
            <person name="Norman A."/>
            <person name="Brown C.T."/>
            <person name="Singh A."/>
            <person name="Thomas B.C."/>
            <person name="Banfield J.F."/>
        </authorList>
    </citation>
    <scope>NUCLEOTIDE SEQUENCE [LARGE SCALE GENOMIC DNA]</scope>
    <source>
        <strain evidence="1">AMDSBA3</strain>
    </source>
</reference>